<protein>
    <submittedName>
        <fullName evidence="2">Uncharacterized protein</fullName>
    </submittedName>
</protein>
<gene>
    <name evidence="2" type="ORF">GGU10DRAFT_345291</name>
</gene>
<keyword evidence="1" id="KW-0812">Transmembrane</keyword>
<dbReference type="Proteomes" id="UP001163798">
    <property type="component" value="Unassembled WGS sequence"/>
</dbReference>
<accession>A0AA38NLF5</accession>
<organism evidence="2 3">
    <name type="scientific">Lentinula aff. detonsa</name>
    <dbReference type="NCBI Taxonomy" id="2804958"/>
    <lineage>
        <taxon>Eukaryota</taxon>
        <taxon>Fungi</taxon>
        <taxon>Dikarya</taxon>
        <taxon>Basidiomycota</taxon>
        <taxon>Agaricomycotina</taxon>
        <taxon>Agaricomycetes</taxon>
        <taxon>Agaricomycetidae</taxon>
        <taxon>Agaricales</taxon>
        <taxon>Marasmiineae</taxon>
        <taxon>Omphalotaceae</taxon>
        <taxon>Lentinula</taxon>
    </lineage>
</organism>
<evidence type="ECO:0000256" key="1">
    <source>
        <dbReference type="SAM" id="Phobius"/>
    </source>
</evidence>
<name>A0AA38NLF5_9AGAR</name>
<proteinExistence type="predicted"/>
<feature type="transmembrane region" description="Helical" evidence="1">
    <location>
        <begin position="48"/>
        <end position="73"/>
    </location>
</feature>
<keyword evidence="1" id="KW-1133">Transmembrane helix</keyword>
<reference evidence="2" key="1">
    <citation type="submission" date="2022-08" db="EMBL/GenBank/DDBJ databases">
        <authorList>
            <consortium name="DOE Joint Genome Institute"/>
            <person name="Min B."/>
            <person name="Riley R."/>
            <person name="Sierra-Patev S."/>
            <person name="Naranjo-Ortiz M."/>
            <person name="Looney B."/>
            <person name="Konkel Z."/>
            <person name="Slot J.C."/>
            <person name="Sakamoto Y."/>
            <person name="Steenwyk J.L."/>
            <person name="Rokas A."/>
            <person name="Carro J."/>
            <person name="Camarero S."/>
            <person name="Ferreira P."/>
            <person name="Molpeceres G."/>
            <person name="Ruiz-Duenas F.J."/>
            <person name="Serrano A."/>
            <person name="Henrissat B."/>
            <person name="Drula E."/>
            <person name="Hughes K.W."/>
            <person name="Mata J.L."/>
            <person name="Ishikawa N.K."/>
            <person name="Vargas-Isla R."/>
            <person name="Ushijima S."/>
            <person name="Smith C.A."/>
            <person name="Ahrendt S."/>
            <person name="Andreopoulos W."/>
            <person name="He G."/>
            <person name="Labutti K."/>
            <person name="Lipzen A."/>
            <person name="Ng V."/>
            <person name="Sandor L."/>
            <person name="Barry K."/>
            <person name="Martinez A.T."/>
            <person name="Xiao Y."/>
            <person name="Gibbons J.G."/>
            <person name="Terashima K."/>
            <person name="Hibbett D.S."/>
            <person name="Grigoriev I.V."/>
        </authorList>
    </citation>
    <scope>NUCLEOTIDE SEQUENCE</scope>
    <source>
        <strain evidence="2">TFB10291</strain>
    </source>
</reference>
<sequence>MEPPGKFTLPLWLSSCFACSIITIIWLLTRLSHSIWRPTGRLDHSMWFLLTFCQSSYILNLVSCDSLILYTLLQLRQPSISYLCSVTSSL</sequence>
<keyword evidence="3" id="KW-1185">Reference proteome</keyword>
<dbReference type="AlphaFoldDB" id="A0AA38NLF5"/>
<dbReference type="EMBL" id="MU793270">
    <property type="protein sequence ID" value="KAJ3788762.1"/>
    <property type="molecule type" value="Genomic_DNA"/>
</dbReference>
<comment type="caution">
    <text evidence="2">The sequence shown here is derived from an EMBL/GenBank/DDBJ whole genome shotgun (WGS) entry which is preliminary data.</text>
</comment>
<feature type="transmembrane region" description="Helical" evidence="1">
    <location>
        <begin position="7"/>
        <end position="28"/>
    </location>
</feature>
<keyword evidence="1" id="KW-0472">Membrane</keyword>
<evidence type="ECO:0000313" key="3">
    <source>
        <dbReference type="Proteomes" id="UP001163798"/>
    </source>
</evidence>
<evidence type="ECO:0000313" key="2">
    <source>
        <dbReference type="EMBL" id="KAJ3788762.1"/>
    </source>
</evidence>